<evidence type="ECO:0000313" key="4">
    <source>
        <dbReference type="Proteomes" id="UP000656077"/>
    </source>
</evidence>
<accession>A0A964W171</accession>
<sequence>MVTMIKRILVINFFPAFTPPKSGGELRYYNVYNNLSQYFDVTLLSPTYKDAKLEIINHSDTFREYRIPKDDIHDSLHMQISNEKICDEISALVCALSAKTMNKYHEYYQKLYNHADIIIHESPYMLKYDMYFGLDNKIRIYNSYNFEFDLVKQLWKGPNADKYLNYIYDLEKKMVKESDLVFAISDDERNKFIKEFKVDLDKVKMAPNGIDVNELKNLRKNKENHERKQAFFIGSKHPPNVEAVKFILNDLSPNCPNIDFYIAGKCCDDFHNTACNVKLLGLISEDEKKELFSQADIAINPMFSGAGTNLKTLEYLSAGIPTISTRVGVRGLDLQENIHYLEANKENFASILNSLKNNVAFLEEISENGQEFINDNYSWESISNNVKENILAISKKISPRKRILMLNDFKIDNPIAGGEVRAFNIGKFLAENNDIMFLCLNNDNIVEVKEISKNFIQIALPKTKEHIEEEIKMNSLYWISSNDIVTSYMISKNEYVKNVVKNLYAVTDITILIHPYMVKLIENLEGKETIYESYNFEYRLKEKLLEGHPKYKYLLNCVEQTEKLSLEKANLVISVSKNEIDSLRNFSGRDDLEIEVVENGVEIVEKKYDYNKLKLIFNNKHLVTFVGSGHAPNVEAAKYIIEELSAKHSDKIFIIIGSVCDAFRNMNVSKNVMLFGRLDKEYKDFLLFSSDIALNPIMSGAGSNLKLAEYFAFGIPTITTEFGCRGYNIENEKHAIICNTNDIDSKINMLINDNNLREKMVINALNYVRDKLDWRILADKYSNYIEKHPNVDWNIDKRDDDGKKLLVLTYRYNNPTRGGAEVYLNNIIKYIALRKNYLVDIISLNVGDIANDYRFACSYTIDNSCEIIDNIEGIRCKKFSPDKIDKKIKWEYSRDIYSQFTKESRIIASSNLELYDEPILLGGWHYPEKAKNGYEVWTSGLADIFTKNVDKIVIRGFSKGKNQINILESERIIKVIKTNGNFEICIENLNADMITIESKVFYVESKDPRPLSLRITSIEYFKDNNSYYLNVENDYRAILKSKEMDKYIGMLVDTANNRDILFDKKFQYIRGPQSKQLENWLDRNIQNYDVVLGHSIPFYTTIMAIEYAKKYNKPVTLLPHFHIDDEFYHWKTYYDALREADLVFNAPKVSKELFYDKIEAKTKYVHGGGILKEEYDKFSTELFEQLYDGTPFILVLGRKSGAKNYKWVIDAVEQLNEQGTKINLIMIGKDEDKEKIFSKYTTYLGEQPREVVLSALSKCEFVVNMSESESFGIVILEAWMFSKAVIVNRDCAAFAELVDDTENGLLSNYKELPQSINYLLENKDVRNSMGENGHRKVKSEFTWEKISEQIELSLGEILR</sequence>
<dbReference type="Proteomes" id="UP000656077">
    <property type="component" value="Unassembled WGS sequence"/>
</dbReference>
<dbReference type="Pfam" id="PF13692">
    <property type="entry name" value="Glyco_trans_1_4"/>
    <property type="match status" value="2"/>
</dbReference>
<feature type="domain" description="Glycosyl transferase family 1" evidence="2">
    <location>
        <begin position="1186"/>
        <end position="1334"/>
    </location>
</feature>
<reference evidence="3" key="1">
    <citation type="submission" date="2019-12" db="EMBL/GenBank/DDBJ databases">
        <title>Microbes associate with the intestines of laboratory mice.</title>
        <authorList>
            <person name="Navarre W."/>
            <person name="Wong E."/>
        </authorList>
    </citation>
    <scope>NUCLEOTIDE SEQUENCE</scope>
    <source>
        <strain evidence="3">NM79_F5</strain>
    </source>
</reference>
<comment type="caution">
    <text evidence="3">The sequence shown here is derived from an EMBL/GenBank/DDBJ whole genome shotgun (WGS) entry which is preliminary data.</text>
</comment>
<organism evidence="3 4">
    <name type="scientific">Clostridium chromiireducens</name>
    <dbReference type="NCBI Taxonomy" id="225345"/>
    <lineage>
        <taxon>Bacteria</taxon>
        <taxon>Bacillati</taxon>
        <taxon>Bacillota</taxon>
        <taxon>Clostridia</taxon>
        <taxon>Eubacteriales</taxon>
        <taxon>Clostridiaceae</taxon>
        <taxon>Clostridium</taxon>
    </lineage>
</organism>
<dbReference type="Gene3D" id="3.40.50.2000">
    <property type="entry name" value="Glycogen Phosphorylase B"/>
    <property type="match status" value="5"/>
</dbReference>
<evidence type="ECO:0000256" key="1">
    <source>
        <dbReference type="ARBA" id="ARBA00022679"/>
    </source>
</evidence>
<dbReference type="InterPro" id="IPR001296">
    <property type="entry name" value="Glyco_trans_1"/>
</dbReference>
<protein>
    <submittedName>
        <fullName evidence="3">Glycosyltransferase</fullName>
    </submittedName>
</protein>
<dbReference type="CDD" id="cd03801">
    <property type="entry name" value="GT4_PimA-like"/>
    <property type="match status" value="3"/>
</dbReference>
<evidence type="ECO:0000313" key="3">
    <source>
        <dbReference type="EMBL" id="MVX62875.1"/>
    </source>
</evidence>
<dbReference type="GO" id="GO:0009103">
    <property type="term" value="P:lipopolysaccharide biosynthetic process"/>
    <property type="evidence" value="ECO:0007669"/>
    <property type="project" value="TreeGrafter"/>
</dbReference>
<dbReference type="GO" id="GO:0016757">
    <property type="term" value="F:glycosyltransferase activity"/>
    <property type="evidence" value="ECO:0007669"/>
    <property type="project" value="InterPro"/>
</dbReference>
<name>A0A964W171_9CLOT</name>
<keyword evidence="1" id="KW-0808">Transferase</keyword>
<dbReference type="Pfam" id="PF00534">
    <property type="entry name" value="Glycos_transf_1"/>
    <property type="match status" value="1"/>
</dbReference>
<proteinExistence type="predicted"/>
<dbReference type="EMBL" id="WSRQ01000005">
    <property type="protein sequence ID" value="MVX62875.1"/>
    <property type="molecule type" value="Genomic_DNA"/>
</dbReference>
<dbReference type="SUPFAM" id="SSF53756">
    <property type="entry name" value="UDP-Glycosyltransferase/glycogen phosphorylase"/>
    <property type="match status" value="3"/>
</dbReference>
<gene>
    <name evidence="3" type="ORF">GKZ28_04050</name>
</gene>
<evidence type="ECO:0000259" key="2">
    <source>
        <dbReference type="Pfam" id="PF00534"/>
    </source>
</evidence>
<dbReference type="PANTHER" id="PTHR46401:SF2">
    <property type="entry name" value="GLYCOSYLTRANSFERASE WBBK-RELATED"/>
    <property type="match status" value="1"/>
</dbReference>
<dbReference type="PANTHER" id="PTHR46401">
    <property type="entry name" value="GLYCOSYLTRANSFERASE WBBK-RELATED"/>
    <property type="match status" value="1"/>
</dbReference>